<dbReference type="PRINTS" id="PR00111">
    <property type="entry name" value="ABHYDROLASE"/>
</dbReference>
<sequence length="248" mass="25544">MSARQWAPYPALLPDAEVVSVDLPGHGTRTDEPFTLEGALATIGAAVGGRAPGRPVVLAGHSLGGYLCSLYAAAHPDALDALVLIGATADPANRLAVVYRAFARVLPYLGADRMGRVANRVVRLLGVRGGAADALPDGTSYAALPAAWEAVMEHCGPDLLQGVRCPVYLVNGQFDQMRLDVARYAAACAAPHVVTIPRATHFVPLTHPEAVAEVLVTVVRDAVTGAAGTGPSPAPPRSDPGAPPTMGE</sequence>
<feature type="compositionally biased region" description="Pro residues" evidence="2">
    <location>
        <begin position="232"/>
        <end position="248"/>
    </location>
</feature>
<keyword evidence="5" id="KW-1185">Reference proteome</keyword>
<dbReference type="InterPro" id="IPR029058">
    <property type="entry name" value="AB_hydrolase_fold"/>
</dbReference>
<name>A0A917BWX2_9MICO</name>
<keyword evidence="1" id="KW-0378">Hydrolase</keyword>
<proteinExistence type="predicted"/>
<dbReference type="SUPFAM" id="SSF53474">
    <property type="entry name" value="alpha/beta-Hydrolases"/>
    <property type="match status" value="1"/>
</dbReference>
<dbReference type="PANTHER" id="PTHR43798">
    <property type="entry name" value="MONOACYLGLYCEROL LIPASE"/>
    <property type="match status" value="1"/>
</dbReference>
<dbReference type="PANTHER" id="PTHR43798:SF31">
    <property type="entry name" value="AB HYDROLASE SUPERFAMILY PROTEIN YCLE"/>
    <property type="match status" value="1"/>
</dbReference>
<evidence type="ECO:0000256" key="2">
    <source>
        <dbReference type="SAM" id="MobiDB-lite"/>
    </source>
</evidence>
<dbReference type="Gene3D" id="3.40.50.1820">
    <property type="entry name" value="alpha/beta hydrolase"/>
    <property type="match status" value="1"/>
</dbReference>
<dbReference type="EMBL" id="BMEM01000006">
    <property type="protein sequence ID" value="GGF59331.1"/>
    <property type="molecule type" value="Genomic_DNA"/>
</dbReference>
<dbReference type="InterPro" id="IPR000073">
    <property type="entry name" value="AB_hydrolase_1"/>
</dbReference>
<evidence type="ECO:0000259" key="3">
    <source>
        <dbReference type="Pfam" id="PF12697"/>
    </source>
</evidence>
<protein>
    <submittedName>
        <fullName evidence="4">Lysophospholipase</fullName>
    </submittedName>
</protein>
<dbReference type="GO" id="GO:0016020">
    <property type="term" value="C:membrane"/>
    <property type="evidence" value="ECO:0007669"/>
    <property type="project" value="TreeGrafter"/>
</dbReference>
<comment type="caution">
    <text evidence="4">The sequence shown here is derived from an EMBL/GenBank/DDBJ whole genome shotgun (WGS) entry which is preliminary data.</text>
</comment>
<evidence type="ECO:0000313" key="4">
    <source>
        <dbReference type="EMBL" id="GGF59331.1"/>
    </source>
</evidence>
<dbReference type="Proteomes" id="UP000605670">
    <property type="component" value="Unassembled WGS sequence"/>
</dbReference>
<accession>A0A917BWX2</accession>
<dbReference type="Pfam" id="PF12697">
    <property type="entry name" value="Abhydrolase_6"/>
    <property type="match status" value="1"/>
</dbReference>
<feature type="domain" description="AB hydrolase-1" evidence="3">
    <location>
        <begin position="2"/>
        <end position="214"/>
    </location>
</feature>
<evidence type="ECO:0000313" key="5">
    <source>
        <dbReference type="Proteomes" id="UP000605670"/>
    </source>
</evidence>
<reference evidence="4" key="2">
    <citation type="submission" date="2020-09" db="EMBL/GenBank/DDBJ databases">
        <authorList>
            <person name="Sun Q."/>
            <person name="Zhou Y."/>
        </authorList>
    </citation>
    <scope>NUCLEOTIDE SEQUENCE</scope>
    <source>
        <strain evidence="4">CGMCC 1.12160</strain>
    </source>
</reference>
<gene>
    <name evidence="4" type="ORF">GCM10011366_28970</name>
</gene>
<reference evidence="4" key="1">
    <citation type="journal article" date="2014" name="Int. J. Syst. Evol. Microbiol.">
        <title>Complete genome sequence of Corynebacterium casei LMG S-19264T (=DSM 44701T), isolated from a smear-ripened cheese.</title>
        <authorList>
            <consortium name="US DOE Joint Genome Institute (JGI-PGF)"/>
            <person name="Walter F."/>
            <person name="Albersmeier A."/>
            <person name="Kalinowski J."/>
            <person name="Ruckert C."/>
        </authorList>
    </citation>
    <scope>NUCLEOTIDE SEQUENCE</scope>
    <source>
        <strain evidence="4">CGMCC 1.12160</strain>
    </source>
</reference>
<feature type="region of interest" description="Disordered" evidence="2">
    <location>
        <begin position="225"/>
        <end position="248"/>
    </location>
</feature>
<organism evidence="4 5">
    <name type="scientific">Ornithinimicrobium tianjinense</name>
    <dbReference type="NCBI Taxonomy" id="1195761"/>
    <lineage>
        <taxon>Bacteria</taxon>
        <taxon>Bacillati</taxon>
        <taxon>Actinomycetota</taxon>
        <taxon>Actinomycetes</taxon>
        <taxon>Micrococcales</taxon>
        <taxon>Ornithinimicrobiaceae</taxon>
        <taxon>Ornithinimicrobium</taxon>
    </lineage>
</organism>
<dbReference type="GO" id="GO:0016787">
    <property type="term" value="F:hydrolase activity"/>
    <property type="evidence" value="ECO:0007669"/>
    <property type="project" value="UniProtKB-KW"/>
</dbReference>
<dbReference type="AlphaFoldDB" id="A0A917BWX2"/>
<evidence type="ECO:0000256" key="1">
    <source>
        <dbReference type="ARBA" id="ARBA00022801"/>
    </source>
</evidence>
<dbReference type="InterPro" id="IPR050266">
    <property type="entry name" value="AB_hydrolase_sf"/>
</dbReference>